<dbReference type="EMBL" id="GITU01003831">
    <property type="protein sequence ID" value="MBC1172534.1"/>
    <property type="molecule type" value="Transcribed_RNA"/>
</dbReference>
<evidence type="ECO:0000256" key="5">
    <source>
        <dbReference type="ARBA" id="ARBA00022813"/>
    </source>
</evidence>
<dbReference type="Pfam" id="PF13854">
    <property type="entry name" value="Kelch_HCF"/>
    <property type="match status" value="1"/>
</dbReference>
<feature type="region of interest" description="Disordered" evidence="8">
    <location>
        <begin position="392"/>
        <end position="426"/>
    </location>
</feature>
<feature type="region of interest" description="Disordered" evidence="8">
    <location>
        <begin position="1076"/>
        <end position="1111"/>
    </location>
</feature>
<keyword evidence="4" id="KW-0677">Repeat</keyword>
<dbReference type="GO" id="GO:0003713">
    <property type="term" value="F:transcription coactivator activity"/>
    <property type="evidence" value="ECO:0007669"/>
    <property type="project" value="TreeGrafter"/>
</dbReference>
<dbReference type="InterPro" id="IPR036116">
    <property type="entry name" value="FN3_sf"/>
</dbReference>
<keyword evidence="7" id="KW-0131">Cell cycle</keyword>
<keyword evidence="3" id="KW-0597">Phosphoprotein</keyword>
<feature type="domain" description="Fibronectin type-III" evidence="9">
    <location>
        <begin position="779"/>
        <end position="948"/>
    </location>
</feature>
<dbReference type="InterPro" id="IPR015915">
    <property type="entry name" value="Kelch-typ_b-propeller"/>
</dbReference>
<dbReference type="InterPro" id="IPR059124">
    <property type="entry name" value="Kelch_HCF"/>
</dbReference>
<dbReference type="FunFam" id="2.120.10.80:FF:000015">
    <property type="entry name" value="host cell factor 1 isoform X1"/>
    <property type="match status" value="1"/>
</dbReference>
<dbReference type="GO" id="GO:0006338">
    <property type="term" value="P:chromatin remodeling"/>
    <property type="evidence" value="ECO:0007669"/>
    <property type="project" value="TreeGrafter"/>
</dbReference>
<comment type="subcellular location">
    <subcellularLocation>
        <location evidence="1">Nucleus</location>
    </subcellularLocation>
</comment>
<dbReference type="GO" id="GO:0035097">
    <property type="term" value="C:histone methyltransferase complex"/>
    <property type="evidence" value="ECO:0007669"/>
    <property type="project" value="TreeGrafter"/>
</dbReference>
<dbReference type="PANTHER" id="PTHR46003">
    <property type="entry name" value="HOST CELL FACTOR"/>
    <property type="match status" value="1"/>
</dbReference>
<evidence type="ECO:0000259" key="9">
    <source>
        <dbReference type="SMART" id="SM00060"/>
    </source>
</evidence>
<feature type="domain" description="Fibronectin type-III" evidence="9">
    <location>
        <begin position="964"/>
        <end position="1062"/>
    </location>
</feature>
<name>A0A7G3AKW8_LUTLO</name>
<evidence type="ECO:0000256" key="7">
    <source>
        <dbReference type="ARBA" id="ARBA00023306"/>
    </source>
</evidence>
<dbReference type="InterPro" id="IPR043536">
    <property type="entry name" value="HCF1/2"/>
</dbReference>
<evidence type="ECO:0000256" key="8">
    <source>
        <dbReference type="SAM" id="MobiDB-lite"/>
    </source>
</evidence>
<keyword evidence="5" id="KW-0068">Autocatalytic cleavage</keyword>
<protein>
    <submittedName>
        <fullName evidence="10">Putative host cell transcription factor hcfc1</fullName>
    </submittedName>
</protein>
<dbReference type="SUPFAM" id="SSF117281">
    <property type="entry name" value="Kelch motif"/>
    <property type="match status" value="1"/>
</dbReference>
<evidence type="ECO:0000313" key="10">
    <source>
        <dbReference type="EMBL" id="MBC1172534.1"/>
    </source>
</evidence>
<proteinExistence type="predicted"/>
<feature type="compositionally biased region" description="Polar residues" evidence="8">
    <location>
        <begin position="855"/>
        <end position="873"/>
    </location>
</feature>
<dbReference type="SUPFAM" id="SSF49265">
    <property type="entry name" value="Fibronectin type III"/>
    <property type="match status" value="1"/>
</dbReference>
<reference evidence="10" key="1">
    <citation type="journal article" date="2020" name="BMC">
        <title>Leishmania infection induces a limited differential gene expression in the sand fly midgut.</title>
        <authorList>
            <person name="Coutinho-Abreu I.V."/>
            <person name="Serafim T.D."/>
            <person name="Meneses C."/>
            <person name="Kamhawi S."/>
            <person name="Oliveira F."/>
            <person name="Valenzuela J.G."/>
        </authorList>
    </citation>
    <scope>NUCLEOTIDE SEQUENCE</scope>
    <source>
        <strain evidence="10">Jacobina</strain>
        <tissue evidence="10">Midgut</tissue>
    </source>
</reference>
<dbReference type="Gene3D" id="2.120.10.80">
    <property type="entry name" value="Kelch-type beta propeller"/>
    <property type="match status" value="2"/>
</dbReference>
<dbReference type="SMART" id="SM00060">
    <property type="entry name" value="FN3"/>
    <property type="match status" value="2"/>
</dbReference>
<evidence type="ECO:0000256" key="3">
    <source>
        <dbReference type="ARBA" id="ARBA00022553"/>
    </source>
</evidence>
<dbReference type="PANTHER" id="PTHR46003:SF1">
    <property type="entry name" value="HOST CELL FACTOR"/>
    <property type="match status" value="1"/>
</dbReference>
<evidence type="ECO:0000256" key="4">
    <source>
        <dbReference type="ARBA" id="ARBA00022737"/>
    </source>
</evidence>
<dbReference type="AlphaFoldDB" id="A0A7G3AKW8"/>
<keyword evidence="2" id="KW-0880">Kelch repeat</keyword>
<dbReference type="Gene3D" id="6.10.250.2590">
    <property type="match status" value="1"/>
</dbReference>
<dbReference type="Gene3D" id="2.60.40.10">
    <property type="entry name" value="Immunoglobulins"/>
    <property type="match status" value="2"/>
</dbReference>
<dbReference type="FunFam" id="2.120.10.80:FF:000008">
    <property type="entry name" value="host cell factor 1 isoform X1"/>
    <property type="match status" value="1"/>
</dbReference>
<evidence type="ECO:0000256" key="1">
    <source>
        <dbReference type="ARBA" id="ARBA00004123"/>
    </source>
</evidence>
<dbReference type="CDD" id="cd00063">
    <property type="entry name" value="FN3"/>
    <property type="match status" value="2"/>
</dbReference>
<keyword evidence="6" id="KW-0539">Nucleus</keyword>
<feature type="region of interest" description="Disordered" evidence="8">
    <location>
        <begin position="855"/>
        <end position="882"/>
    </location>
</feature>
<dbReference type="VEuPathDB" id="VectorBase:LLONM1_005604"/>
<organism evidence="10">
    <name type="scientific">Lutzomyia longipalpis</name>
    <name type="common">Sand fly</name>
    <dbReference type="NCBI Taxonomy" id="7200"/>
    <lineage>
        <taxon>Eukaryota</taxon>
        <taxon>Metazoa</taxon>
        <taxon>Ecdysozoa</taxon>
        <taxon>Arthropoda</taxon>
        <taxon>Hexapoda</taxon>
        <taxon>Insecta</taxon>
        <taxon>Pterygota</taxon>
        <taxon>Neoptera</taxon>
        <taxon>Endopterygota</taxon>
        <taxon>Diptera</taxon>
        <taxon>Nematocera</taxon>
        <taxon>Psychodoidea</taxon>
        <taxon>Psychodidae</taxon>
        <taxon>Lutzomyia</taxon>
        <taxon>Lutzomyia</taxon>
    </lineage>
</organism>
<dbReference type="InterPro" id="IPR003961">
    <property type="entry name" value="FN3_dom"/>
</dbReference>
<dbReference type="InterPro" id="IPR013783">
    <property type="entry name" value="Ig-like_fold"/>
</dbReference>
<accession>A0A7G3AKW8</accession>
<evidence type="ECO:0000256" key="6">
    <source>
        <dbReference type="ARBA" id="ARBA00023242"/>
    </source>
</evidence>
<sequence length="1111" mass="119945">MACSAFKWRKVLNSTGPQPRPRHGHRAVAIKELMVVFGGGNEGIVDELHVYNTVTNQWYVPATKGDVPPGCAAYGFVVDGTKILVFGGMVEYGKYSNDLYELQATKWEWRKLKPSPPDKGIVGPCPRLGHSFTLVGDRVFLFGGLANESDDPKNNIPKYLNDLYVLNIRTEPMTWEVPQTIGERPPPRESHTCVLYTDKSRRNFLVIYGGMSGCRLGDLWLLDTDSMTWSRPTTAGNPPLPRSLHTSTLIGHRMFIFGGWVPFIPDEGKVVAEKEWKCTNTLACLNLESMTWEELSIDMGVENIPRARAGHSAVGIQSRLYVWSGRDGYRKSWNNQVRVCCKDLWYLEVEVPPPATRVALIRASTKSLEMCWGAVPTAQCYLLEIQKIDQAPKSPAQAPPPPALAISPPKLQPTPPRKPPENIQGQPVRVVAPVGVRLPTQQQIIRKPTPVAAASITGKQIIIQKPTVAGGSSTIQPQISQGTVAGAKAQIVKLVKTSQGMAVQTLPKMTVVSGASVISGNSATTKTPIMGNVVKIVSSMDKFVLKNATPLTASAGKILIANQQQSAIRPNQQIIVVSSSTGARQLQVTPAMPVTIPATGVSPATSATASGISTPTGKVLPQRPITITMQNTKTPGQVIHVPPKALQLAGGKAITVQLPKTMTIVQPSGSSGQSERIVMLPKAVARPPEDPDTSKVEQLDGAWDELVKFVGREGHPPRIGLMGGAPPDEQQQDIFQQEDANETDVADVVESQDISKDVVEEMGKEVFSDIPGRNDVEAASVLTSIKSGDLGASSINLDEGSIGGSSLNDIKTYVVYKQPQEVTKAQQSNEGEEAINERTTLDALASAAVQHSNRQQASIVASTRVTNQTPNQKSNDEPSENPWCTVGIFRGVTHTVTGFINPEEWNSSMAPGLTSDSLPDLDKLIRVPLEQGTAYKFRVSAINGCGRGDWGKVSSFKTCLPGFPGAPSTIKISKLTDGAHLSWEAPPTTEGGILEYSVYLAVKSVAAKETDTSAQLAFVRVYCGPNSQCTVPNSSFLLAHVDYTSKPAIIFRIAARNEKGYGPATQVRWLQDPQVAKMMQSTSKRGGTERTPYQTAPKRAKGAPQLKSIES</sequence>
<evidence type="ECO:0000256" key="2">
    <source>
        <dbReference type="ARBA" id="ARBA00022441"/>
    </source>
</evidence>